<proteinExistence type="predicted"/>
<gene>
    <name evidence="1" type="primary">ck60</name>
</gene>
<evidence type="ECO:0000313" key="2">
    <source>
        <dbReference type="Proteomes" id="UP001224087"/>
    </source>
</evidence>
<reference evidence="1" key="1">
    <citation type="submission" date="2019-12" db="EMBL/GenBank/DDBJ databases">
        <title>The DNA Methylation Landscape of Giant Viruses.</title>
        <authorList>
            <person name="Jeudy S."/>
            <person name="Rigou S."/>
            <person name="Alempic J.-M."/>
            <person name="Claverie J.-M."/>
            <person name="Abergel C."/>
            <person name="Legendre M."/>
        </authorList>
    </citation>
    <scope>NUCLEOTIDE SEQUENCE</scope>
    <source>
        <strain evidence="1">P4</strain>
    </source>
</reference>
<dbReference type="EMBL" id="MN873693">
    <property type="protein sequence ID" value="QIN54185.1"/>
    <property type="molecule type" value="Genomic_DNA"/>
</dbReference>
<dbReference type="Proteomes" id="UP001224087">
    <property type="component" value="Segment"/>
</dbReference>
<organism evidence="1 2">
    <name type="scientific">Cedratvirus kamchatka</name>
    <dbReference type="NCBI Taxonomy" id="2716914"/>
    <lineage>
        <taxon>Viruses</taxon>
        <taxon>Pithoviruses</taxon>
        <taxon>Orthocedratvirinae</taxon>
        <taxon>Alphacedratvirus</taxon>
        <taxon>Alphacedratvirus rossiense</taxon>
    </lineage>
</organism>
<protein>
    <submittedName>
        <fullName evidence="1">Uncharacterized protein</fullName>
    </submittedName>
</protein>
<name>A0A6G8MXY0_9VIRU</name>
<sequence>MKQTVKSSGKGLLQKTLYSKIKSLSGSEHFYDTVRAEKYGYRSSSYDGRGYCEYICQELAPYFHSSDCRVSIFRHVLDHDFVITHDSFGQVYSYPQGYGHAYLRARFVGIDLYIDPTYKQLFINKRGPMSKFFSPYAEYLYSLSPVFAGTREDFVDMVKDLEERKKDDPYHKDDRSLPLSLLHLKEEELC</sequence>
<keyword evidence="2" id="KW-1185">Reference proteome</keyword>
<evidence type="ECO:0000313" key="1">
    <source>
        <dbReference type="EMBL" id="QIN54185.1"/>
    </source>
</evidence>
<accession>A0A6G8MXY0</accession>